<accession>A0A2T7NNU3</accession>
<feature type="compositionally biased region" description="Acidic residues" evidence="1">
    <location>
        <begin position="94"/>
        <end position="127"/>
    </location>
</feature>
<feature type="region of interest" description="Disordered" evidence="1">
    <location>
        <begin position="1"/>
        <end position="135"/>
    </location>
</feature>
<feature type="compositionally biased region" description="Low complexity" evidence="1">
    <location>
        <begin position="82"/>
        <end position="93"/>
    </location>
</feature>
<gene>
    <name evidence="2" type="ORF">C0Q70_16079</name>
</gene>
<feature type="compositionally biased region" description="Pro residues" evidence="1">
    <location>
        <begin position="208"/>
        <end position="217"/>
    </location>
</feature>
<feature type="compositionally biased region" description="Low complexity" evidence="1">
    <location>
        <begin position="398"/>
        <end position="407"/>
    </location>
</feature>
<feature type="compositionally biased region" description="Polar residues" evidence="1">
    <location>
        <begin position="1"/>
        <end position="10"/>
    </location>
</feature>
<keyword evidence="3" id="KW-1185">Reference proteome</keyword>
<evidence type="ECO:0000256" key="1">
    <source>
        <dbReference type="SAM" id="MobiDB-lite"/>
    </source>
</evidence>
<protein>
    <submittedName>
        <fullName evidence="2">Uncharacterized protein</fullName>
    </submittedName>
</protein>
<reference evidence="2 3" key="1">
    <citation type="submission" date="2018-04" db="EMBL/GenBank/DDBJ databases">
        <title>The genome of golden apple snail Pomacea canaliculata provides insight into stress tolerance and invasive adaptation.</title>
        <authorList>
            <person name="Liu C."/>
            <person name="Liu B."/>
            <person name="Ren Y."/>
            <person name="Zhang Y."/>
            <person name="Wang H."/>
            <person name="Li S."/>
            <person name="Jiang F."/>
            <person name="Yin L."/>
            <person name="Zhang G."/>
            <person name="Qian W."/>
            <person name="Fan W."/>
        </authorList>
    </citation>
    <scope>NUCLEOTIDE SEQUENCE [LARGE SCALE GENOMIC DNA]</scope>
    <source>
        <strain evidence="2">SZHN2017</strain>
        <tissue evidence="2">Muscle</tissue>
    </source>
</reference>
<feature type="region of interest" description="Disordered" evidence="1">
    <location>
        <begin position="196"/>
        <end position="294"/>
    </location>
</feature>
<evidence type="ECO:0000313" key="2">
    <source>
        <dbReference type="EMBL" id="PVD22823.1"/>
    </source>
</evidence>
<dbReference type="AlphaFoldDB" id="A0A2T7NNU3"/>
<feature type="region of interest" description="Disordered" evidence="1">
    <location>
        <begin position="379"/>
        <end position="410"/>
    </location>
</feature>
<comment type="caution">
    <text evidence="2">The sequence shown here is derived from an EMBL/GenBank/DDBJ whole genome shotgun (WGS) entry which is preliminary data.</text>
</comment>
<proteinExistence type="predicted"/>
<sequence>MSAQQRTAMTPDSEIISVDSEGRTSEQAQPEDLDVQALDAQVKTAAPLPPGILSTGAKPKKRVTFRDSNLVLVREIPPRTCSPDSVSSESGDSNGEDDAAEEEADDSGTSESEVEANSDEEEEEEDGDVVRKQKVEVVINKAPAPLTTARNGANQRVPIVWSKTPTFAQKGTLEVSASPSPRVFSLVSHVTGVAAPTLSSRLKSSPPKNVPRKPPPSTKGDRKVRQITPMLDSVLTLQTTGKPGGRQPAEDSPNSGAVKTVRKKRAFPRKPDSSERRRKTSSTRKSREAKHGAAVKVVGGSVSMQTRSNQGNLSVFSRVRDSLSLPSLDSAVSQSARGHQQLSVGKMYTVDGFIFPGDPDLTPGVSVTTATSAEELKGFSYPLGTSPTSRPFSRERVSSASSTSTSRPVRRFHAWQMANGDMQNTIQETPCIAPMWETVHPISFTSRSGSASER</sequence>
<evidence type="ECO:0000313" key="3">
    <source>
        <dbReference type="Proteomes" id="UP000245119"/>
    </source>
</evidence>
<name>A0A2T7NNU3_POMCA</name>
<organism evidence="2 3">
    <name type="scientific">Pomacea canaliculata</name>
    <name type="common">Golden apple snail</name>
    <dbReference type="NCBI Taxonomy" id="400727"/>
    <lineage>
        <taxon>Eukaryota</taxon>
        <taxon>Metazoa</taxon>
        <taxon>Spiralia</taxon>
        <taxon>Lophotrochozoa</taxon>
        <taxon>Mollusca</taxon>
        <taxon>Gastropoda</taxon>
        <taxon>Caenogastropoda</taxon>
        <taxon>Architaenioglossa</taxon>
        <taxon>Ampullarioidea</taxon>
        <taxon>Ampullariidae</taxon>
        <taxon>Pomacea</taxon>
    </lineage>
</organism>
<dbReference type="EMBL" id="PZQS01000010">
    <property type="protein sequence ID" value="PVD22823.1"/>
    <property type="molecule type" value="Genomic_DNA"/>
</dbReference>
<dbReference type="Proteomes" id="UP000245119">
    <property type="component" value="Linkage Group LG10"/>
</dbReference>